<evidence type="ECO:0000256" key="1">
    <source>
        <dbReference type="SAM" id="MobiDB-lite"/>
    </source>
</evidence>
<comment type="caution">
    <text evidence="2">The sequence shown here is derived from an EMBL/GenBank/DDBJ whole genome shotgun (WGS) entry which is preliminary data.</text>
</comment>
<proteinExistence type="predicted"/>
<evidence type="ECO:0000313" key="2">
    <source>
        <dbReference type="EMBL" id="KKK90562.1"/>
    </source>
</evidence>
<reference evidence="2" key="1">
    <citation type="journal article" date="2015" name="Nature">
        <title>Complex archaea that bridge the gap between prokaryotes and eukaryotes.</title>
        <authorList>
            <person name="Spang A."/>
            <person name="Saw J.H."/>
            <person name="Jorgensen S.L."/>
            <person name="Zaremba-Niedzwiedzka K."/>
            <person name="Martijn J."/>
            <person name="Lind A.E."/>
            <person name="van Eijk R."/>
            <person name="Schleper C."/>
            <person name="Guy L."/>
            <person name="Ettema T.J."/>
        </authorList>
    </citation>
    <scope>NUCLEOTIDE SEQUENCE</scope>
</reference>
<organism evidence="2">
    <name type="scientific">marine sediment metagenome</name>
    <dbReference type="NCBI Taxonomy" id="412755"/>
    <lineage>
        <taxon>unclassified sequences</taxon>
        <taxon>metagenomes</taxon>
        <taxon>ecological metagenomes</taxon>
    </lineage>
</organism>
<dbReference type="InterPro" id="IPR007499">
    <property type="entry name" value="ERF_bacteria_virus"/>
</dbReference>
<sequence length="250" mass="27009">MAETELTNGTMPPKVAGAINAVMKAVPKLKKGEKNTHGNYNFASIDDFLEAVRPLCAEHGLIIMQDEESFETQTGTDKNNKPVSWLVMRFRFTLAHSSGEVWGHQPARTIMVNAAMGAQAFGAAQSYALKQFMRSLFQIATGEKGMDADEHPPADLPAGATSKPKTKTADKAAAKKLVNEILACDDLTSLVCLQVSDEFKHAVNGLRSTYQDGYDAVITEGSAHRVRLVEKEAQNGSDPFGDGEAEHEAA</sequence>
<dbReference type="AlphaFoldDB" id="A0A0F8Z9T7"/>
<evidence type="ECO:0008006" key="3">
    <source>
        <dbReference type="Google" id="ProtNLM"/>
    </source>
</evidence>
<feature type="region of interest" description="Disordered" evidence="1">
    <location>
        <begin position="145"/>
        <end position="167"/>
    </location>
</feature>
<accession>A0A0F8Z9T7</accession>
<name>A0A0F8Z9T7_9ZZZZ</name>
<protein>
    <recommendedName>
        <fullName evidence="3">ERF family protein</fullName>
    </recommendedName>
</protein>
<dbReference type="EMBL" id="LAZR01049045">
    <property type="protein sequence ID" value="KKK90562.1"/>
    <property type="molecule type" value="Genomic_DNA"/>
</dbReference>
<gene>
    <name evidence="2" type="ORF">LCGC14_2721760</name>
</gene>
<dbReference type="Pfam" id="PF04404">
    <property type="entry name" value="ERF"/>
    <property type="match status" value="1"/>
</dbReference>